<evidence type="ECO:0000256" key="1">
    <source>
        <dbReference type="ARBA" id="ARBA00005513"/>
    </source>
</evidence>
<keyword evidence="4 13" id="KW-0812">Transmembrane</keyword>
<evidence type="ECO:0000256" key="2">
    <source>
        <dbReference type="ARBA" id="ARBA00022448"/>
    </source>
</evidence>
<dbReference type="EMBL" id="JAVDPW010000013">
    <property type="protein sequence ID" value="MDR6293619.1"/>
    <property type="molecule type" value="Genomic_DNA"/>
</dbReference>
<evidence type="ECO:0000256" key="6">
    <source>
        <dbReference type="ARBA" id="ARBA00022989"/>
    </source>
</evidence>
<evidence type="ECO:0000256" key="9">
    <source>
        <dbReference type="ARBA" id="ARBA00023310"/>
    </source>
</evidence>
<feature type="transmembrane region" description="Helical" evidence="13">
    <location>
        <begin position="35"/>
        <end position="53"/>
    </location>
</feature>
<keyword evidence="7 13" id="KW-0406">Ion transport</keyword>
<comment type="subunit">
    <text evidence="13">F-type ATPases have 2 components, F(1) - the catalytic core - and F(0) - the membrane proton channel. F(1) has five subunits: alpha(3), beta(3), gamma(1), delta(1), epsilon(1). F(0) has three main subunits: a(1), b(2) and c(10-14). The alpha and beta chains form an alternating ring which encloses part of the gamma chain. F(1) is attached to F(0) by a central stalk formed by the gamma and epsilon chains, while a peripheral stalk is formed by the delta and b chains.</text>
</comment>
<evidence type="ECO:0000256" key="5">
    <source>
        <dbReference type="ARBA" id="ARBA00022781"/>
    </source>
</evidence>
<evidence type="ECO:0000256" key="7">
    <source>
        <dbReference type="ARBA" id="ARBA00023065"/>
    </source>
</evidence>
<keyword evidence="6 13" id="KW-1133">Transmembrane helix</keyword>
<keyword evidence="8 13" id="KW-0472">Membrane</keyword>
<evidence type="ECO:0000256" key="4">
    <source>
        <dbReference type="ARBA" id="ARBA00022692"/>
    </source>
</evidence>
<dbReference type="Pfam" id="PF00430">
    <property type="entry name" value="ATP-synt_B"/>
    <property type="match status" value="1"/>
</dbReference>
<keyword evidence="2 13" id="KW-0813">Transport</keyword>
<accession>A0ABU1JYC8</accession>
<comment type="similarity">
    <text evidence="1 13 14">Belongs to the ATPase B chain family.</text>
</comment>
<evidence type="ECO:0000256" key="8">
    <source>
        <dbReference type="ARBA" id="ARBA00023136"/>
    </source>
</evidence>
<keyword evidence="15" id="KW-0175">Coiled coil</keyword>
<evidence type="ECO:0000313" key="16">
    <source>
        <dbReference type="EMBL" id="MDR6293619.1"/>
    </source>
</evidence>
<dbReference type="InterPro" id="IPR050059">
    <property type="entry name" value="ATP_synthase_B_chain"/>
</dbReference>
<comment type="function">
    <text evidence="10 13">F(1)F(0) ATP synthase produces ATP from ADP in the presence of a proton or sodium gradient. F-type ATPases consist of two structural domains, F(1) containing the extramembraneous catalytic core and F(0) containing the membrane proton channel, linked together by a central stalk and a peripheral stalk. During catalysis, ATP synthesis in the catalytic domain of F(1) is coupled via a rotary mechanism of the central stalk subunits to proton translocation.</text>
</comment>
<evidence type="ECO:0000256" key="13">
    <source>
        <dbReference type="HAMAP-Rule" id="MF_01398"/>
    </source>
</evidence>
<keyword evidence="3 13" id="KW-0138">CF(0)</keyword>
<gene>
    <name evidence="13" type="primary">atpF</name>
    <name evidence="16" type="ORF">E9232_006170</name>
</gene>
<keyword evidence="17" id="KW-1185">Reference proteome</keyword>
<proteinExistence type="inferred from homology"/>
<sequence length="193" mass="20523">MSVLDTIANQLFIGAAYAQGEVAHVEHVEEDTHSAVELVLAAALLVLLVILALKARKAILGVLDKRTDRIREDLAEAERLRSEAEAYLAKAQARQREAAAEAAAIIERAKHDAVRLREKAAVDIEAAMKRREVMALERIAQAEAQAVAEVRSTAVNVAVSAARTLVGGQLAADPAKGSALLDAAIEDLGGKLH</sequence>
<evidence type="ECO:0000256" key="11">
    <source>
        <dbReference type="ARBA" id="ARBA00025614"/>
    </source>
</evidence>
<evidence type="ECO:0000256" key="15">
    <source>
        <dbReference type="SAM" id="Coils"/>
    </source>
</evidence>
<evidence type="ECO:0000256" key="14">
    <source>
        <dbReference type="RuleBase" id="RU003848"/>
    </source>
</evidence>
<dbReference type="Gene3D" id="6.10.250.1580">
    <property type="match status" value="1"/>
</dbReference>
<evidence type="ECO:0000313" key="17">
    <source>
        <dbReference type="Proteomes" id="UP001262410"/>
    </source>
</evidence>
<comment type="function">
    <text evidence="11">Component of the F(0) channel, it forms part of the peripheral stalk, linking F(1) to F(0). The b'-subunit is a diverged and duplicated form of b found in plants and photosynthetic bacteria.</text>
</comment>
<name>A0ABU1JYC8_9PROT</name>
<comment type="caution">
    <text evidence="16">The sequence shown here is derived from an EMBL/GenBank/DDBJ whole genome shotgun (WGS) entry which is preliminary data.</text>
</comment>
<dbReference type="RefSeq" id="WP_309800742.1">
    <property type="nucleotide sequence ID" value="NZ_JAVDPW010000013.1"/>
</dbReference>
<dbReference type="InterPro" id="IPR002146">
    <property type="entry name" value="ATP_synth_b/b'su_bac/chlpt"/>
</dbReference>
<dbReference type="PANTHER" id="PTHR33445">
    <property type="entry name" value="ATP SYNTHASE SUBUNIT B', CHLOROPLASTIC"/>
    <property type="match status" value="1"/>
</dbReference>
<keyword evidence="9 13" id="KW-0066">ATP synthesis</keyword>
<dbReference type="Proteomes" id="UP001262410">
    <property type="component" value="Unassembled WGS sequence"/>
</dbReference>
<reference evidence="16 17" key="1">
    <citation type="submission" date="2023-07" db="EMBL/GenBank/DDBJ databases">
        <title>Sorghum-associated microbial communities from plants grown in Nebraska, USA.</title>
        <authorList>
            <person name="Schachtman D."/>
        </authorList>
    </citation>
    <scope>NUCLEOTIDE SEQUENCE [LARGE SCALE GENOMIC DNA]</scope>
    <source>
        <strain evidence="16 17">584</strain>
    </source>
</reference>
<protein>
    <recommendedName>
        <fullName evidence="13">ATP synthase subunit b</fullName>
    </recommendedName>
    <alternativeName>
        <fullName evidence="13">ATP synthase F(0) sector subunit b</fullName>
    </alternativeName>
    <alternativeName>
        <fullName evidence="13">ATPase subunit I</fullName>
    </alternativeName>
    <alternativeName>
        <fullName evidence="13">F-type ATPase subunit b</fullName>
        <shortName evidence="13">F-ATPase subunit b</shortName>
    </alternativeName>
</protein>
<evidence type="ECO:0000256" key="3">
    <source>
        <dbReference type="ARBA" id="ARBA00022547"/>
    </source>
</evidence>
<keyword evidence="13" id="KW-1003">Cell membrane</keyword>
<evidence type="ECO:0000256" key="10">
    <source>
        <dbReference type="ARBA" id="ARBA00025198"/>
    </source>
</evidence>
<feature type="coiled-coil region" evidence="15">
    <location>
        <begin position="70"/>
        <end position="119"/>
    </location>
</feature>
<keyword evidence="5 13" id="KW-0375">Hydrogen ion transport</keyword>
<organism evidence="16 17">
    <name type="scientific">Inquilinus ginsengisoli</name>
    <dbReference type="NCBI Taxonomy" id="363840"/>
    <lineage>
        <taxon>Bacteria</taxon>
        <taxon>Pseudomonadati</taxon>
        <taxon>Pseudomonadota</taxon>
        <taxon>Alphaproteobacteria</taxon>
        <taxon>Rhodospirillales</taxon>
        <taxon>Rhodospirillaceae</taxon>
        <taxon>Inquilinus</taxon>
    </lineage>
</organism>
<dbReference type="PANTHER" id="PTHR33445:SF1">
    <property type="entry name" value="ATP SYNTHASE SUBUNIT B"/>
    <property type="match status" value="1"/>
</dbReference>
<evidence type="ECO:0000256" key="12">
    <source>
        <dbReference type="ARBA" id="ARBA00037847"/>
    </source>
</evidence>
<dbReference type="HAMAP" id="MF_01398">
    <property type="entry name" value="ATP_synth_b_bprime"/>
    <property type="match status" value="1"/>
</dbReference>
<comment type="subcellular location">
    <subcellularLocation>
        <location evidence="13">Cell membrane</location>
        <topology evidence="13">Single-pass membrane protein</topology>
    </subcellularLocation>
    <subcellularLocation>
        <location evidence="12">Endomembrane system</location>
        <topology evidence="12">Single-pass membrane protein</topology>
    </subcellularLocation>
</comment>